<comment type="caution">
    <text evidence="2">The sequence shown here is derived from an EMBL/GenBank/DDBJ whole genome shotgun (WGS) entry which is preliminary data.</text>
</comment>
<evidence type="ECO:0000313" key="2">
    <source>
        <dbReference type="EMBL" id="KAK9092062.1"/>
    </source>
</evidence>
<dbReference type="AlphaFoldDB" id="A0AAP0EI22"/>
<proteinExistence type="predicted"/>
<gene>
    <name evidence="2" type="ORF">Syun_026973</name>
</gene>
<organism evidence="2 3">
    <name type="scientific">Stephania yunnanensis</name>
    <dbReference type="NCBI Taxonomy" id="152371"/>
    <lineage>
        <taxon>Eukaryota</taxon>
        <taxon>Viridiplantae</taxon>
        <taxon>Streptophyta</taxon>
        <taxon>Embryophyta</taxon>
        <taxon>Tracheophyta</taxon>
        <taxon>Spermatophyta</taxon>
        <taxon>Magnoliopsida</taxon>
        <taxon>Ranunculales</taxon>
        <taxon>Menispermaceae</taxon>
        <taxon>Menispermoideae</taxon>
        <taxon>Cissampelideae</taxon>
        <taxon>Stephania</taxon>
    </lineage>
</organism>
<feature type="compositionally biased region" description="Polar residues" evidence="1">
    <location>
        <begin position="61"/>
        <end position="77"/>
    </location>
</feature>
<evidence type="ECO:0000313" key="3">
    <source>
        <dbReference type="Proteomes" id="UP001420932"/>
    </source>
</evidence>
<name>A0AAP0EI22_9MAGN</name>
<evidence type="ECO:0000256" key="1">
    <source>
        <dbReference type="SAM" id="MobiDB-lite"/>
    </source>
</evidence>
<sequence>MPMARCLQMSPAEGAPEEFEQTIFVVGQERSIGPVEEHAMNLVMEAQRRLWSMHRQLGMSTFRSTDKNQTQWKQNNDAKCRNSPFPSSSTSPFHCSSTA</sequence>
<keyword evidence="3" id="KW-1185">Reference proteome</keyword>
<feature type="region of interest" description="Disordered" evidence="1">
    <location>
        <begin position="61"/>
        <end position="99"/>
    </location>
</feature>
<feature type="compositionally biased region" description="Low complexity" evidence="1">
    <location>
        <begin position="83"/>
        <end position="99"/>
    </location>
</feature>
<accession>A0AAP0EI22</accession>
<dbReference type="EMBL" id="JBBNAF010000012">
    <property type="protein sequence ID" value="KAK9092062.1"/>
    <property type="molecule type" value="Genomic_DNA"/>
</dbReference>
<reference evidence="2 3" key="1">
    <citation type="submission" date="2024-01" db="EMBL/GenBank/DDBJ databases">
        <title>Genome assemblies of Stephania.</title>
        <authorList>
            <person name="Yang L."/>
        </authorList>
    </citation>
    <scope>NUCLEOTIDE SEQUENCE [LARGE SCALE GENOMIC DNA]</scope>
    <source>
        <strain evidence="2">YNDBR</strain>
        <tissue evidence="2">Leaf</tissue>
    </source>
</reference>
<protein>
    <submittedName>
        <fullName evidence="2">Uncharacterized protein</fullName>
    </submittedName>
</protein>
<dbReference type="Proteomes" id="UP001420932">
    <property type="component" value="Unassembled WGS sequence"/>
</dbReference>